<dbReference type="Gramene" id="OE9A113434T1">
    <property type="protein sequence ID" value="OE9A113434C1"/>
    <property type="gene ID" value="OE9A113434"/>
</dbReference>
<organism evidence="3 4">
    <name type="scientific">Olea europaea subsp. europaea</name>
    <dbReference type="NCBI Taxonomy" id="158383"/>
    <lineage>
        <taxon>Eukaryota</taxon>
        <taxon>Viridiplantae</taxon>
        <taxon>Streptophyta</taxon>
        <taxon>Embryophyta</taxon>
        <taxon>Tracheophyta</taxon>
        <taxon>Spermatophyta</taxon>
        <taxon>Magnoliopsida</taxon>
        <taxon>eudicotyledons</taxon>
        <taxon>Gunneridae</taxon>
        <taxon>Pentapetalae</taxon>
        <taxon>asterids</taxon>
        <taxon>lamiids</taxon>
        <taxon>Lamiales</taxon>
        <taxon>Oleaceae</taxon>
        <taxon>Oleeae</taxon>
        <taxon>Olea</taxon>
    </lineage>
</organism>
<dbReference type="PANTHER" id="PTHR13844">
    <property type="entry name" value="SWI/SNF-RELATED MATRIX-ASSOCIATED ACTIN-DEPENDENT REGULATOR OF CHROMATIN SUBFAMILY D"/>
    <property type="match status" value="1"/>
</dbReference>
<gene>
    <name evidence="3" type="ORF">OLEA9_A113434</name>
</gene>
<name>A0A8S0RPS6_OLEEU</name>
<protein>
    <submittedName>
        <fullName evidence="3">Upstream activation factor subunit spp27-like</fullName>
    </submittedName>
</protein>
<feature type="region of interest" description="Disordered" evidence="1">
    <location>
        <begin position="64"/>
        <end position="93"/>
    </location>
</feature>
<dbReference type="SUPFAM" id="SSF47592">
    <property type="entry name" value="SWIB/MDM2 domain"/>
    <property type="match status" value="1"/>
</dbReference>
<feature type="compositionally biased region" description="Low complexity" evidence="1">
    <location>
        <begin position="64"/>
        <end position="78"/>
    </location>
</feature>
<comment type="caution">
    <text evidence="3">The sequence shown here is derived from an EMBL/GenBank/DDBJ whole genome shotgun (WGS) entry which is preliminary data.</text>
</comment>
<feature type="domain" description="DM2" evidence="2">
    <location>
        <begin position="90"/>
        <end position="168"/>
    </location>
</feature>
<evidence type="ECO:0000259" key="2">
    <source>
        <dbReference type="PROSITE" id="PS51925"/>
    </source>
</evidence>
<dbReference type="InterPro" id="IPR019835">
    <property type="entry name" value="SWIB_domain"/>
</dbReference>
<dbReference type="InterPro" id="IPR036885">
    <property type="entry name" value="SWIB_MDM2_dom_sf"/>
</dbReference>
<dbReference type="Gene3D" id="1.10.245.10">
    <property type="entry name" value="SWIB/MDM2 domain"/>
    <property type="match status" value="1"/>
</dbReference>
<dbReference type="InterPro" id="IPR003121">
    <property type="entry name" value="SWIB_MDM2_domain"/>
</dbReference>
<keyword evidence="4" id="KW-1185">Reference proteome</keyword>
<dbReference type="EMBL" id="CACTIH010003666">
    <property type="protein sequence ID" value="CAA2981227.1"/>
    <property type="molecule type" value="Genomic_DNA"/>
</dbReference>
<proteinExistence type="predicted"/>
<sequence>MNQRCNFSKINWQHRGECTKGAIQFIDFPTTSKTHKNPMSTPSRFFRGCRALFYASKSSAAAAPNPVVSTSKKNPSTSTKKKPPPSPTAGILKSTPVSPALQSLVGAPEISRAGAVKKIWEYIKLHNLQNPSNKKEIYCDDKLKSLFEGKDKVGFLEIGKLLSIHFVKTK</sequence>
<dbReference type="CDD" id="cd10567">
    <property type="entry name" value="SWIB-MDM2_like"/>
    <property type="match status" value="1"/>
</dbReference>
<dbReference type="AlphaFoldDB" id="A0A8S0RPS6"/>
<reference evidence="3 4" key="1">
    <citation type="submission" date="2019-12" db="EMBL/GenBank/DDBJ databases">
        <authorList>
            <person name="Alioto T."/>
            <person name="Alioto T."/>
            <person name="Gomez Garrido J."/>
        </authorList>
    </citation>
    <scope>NUCLEOTIDE SEQUENCE [LARGE SCALE GENOMIC DNA]</scope>
</reference>
<evidence type="ECO:0000313" key="3">
    <source>
        <dbReference type="EMBL" id="CAA2981227.1"/>
    </source>
</evidence>
<dbReference type="PROSITE" id="PS51925">
    <property type="entry name" value="SWIB_MDM2"/>
    <property type="match status" value="1"/>
</dbReference>
<evidence type="ECO:0000256" key="1">
    <source>
        <dbReference type="SAM" id="MobiDB-lite"/>
    </source>
</evidence>
<dbReference type="Pfam" id="PF02201">
    <property type="entry name" value="SWIB"/>
    <property type="match status" value="1"/>
</dbReference>
<accession>A0A8S0RPS6</accession>
<evidence type="ECO:0000313" key="4">
    <source>
        <dbReference type="Proteomes" id="UP000594638"/>
    </source>
</evidence>
<dbReference type="Proteomes" id="UP000594638">
    <property type="component" value="Unassembled WGS sequence"/>
</dbReference>
<dbReference type="SMART" id="SM00151">
    <property type="entry name" value="SWIB"/>
    <property type="match status" value="1"/>
</dbReference>
<dbReference type="OrthoDB" id="10251073at2759"/>